<keyword evidence="6" id="KW-0675">Receptor</keyword>
<keyword evidence="2" id="KW-0812">Transmembrane</keyword>
<keyword evidence="5" id="KW-0472">Membrane</keyword>
<dbReference type="Pfam" id="PF00560">
    <property type="entry name" value="LRR_1"/>
    <property type="match status" value="1"/>
</dbReference>
<name>A0AAV2FX23_9ROSI</name>
<keyword evidence="9" id="KW-1185">Reference proteome</keyword>
<comment type="subcellular location">
    <subcellularLocation>
        <location evidence="1">Membrane</location>
        <topology evidence="1">Single-pass type I membrane protein</topology>
    </subcellularLocation>
</comment>
<dbReference type="EMBL" id="OZ034820">
    <property type="protein sequence ID" value="CAL1401945.1"/>
    <property type="molecule type" value="Genomic_DNA"/>
</dbReference>
<dbReference type="SUPFAM" id="SSF52058">
    <property type="entry name" value="L domain-like"/>
    <property type="match status" value="1"/>
</dbReference>
<dbReference type="PANTHER" id="PTHR48063">
    <property type="entry name" value="LRR RECEPTOR-LIKE KINASE"/>
    <property type="match status" value="1"/>
</dbReference>
<keyword evidence="4" id="KW-1133">Transmembrane helix</keyword>
<evidence type="ECO:0000256" key="4">
    <source>
        <dbReference type="ARBA" id="ARBA00022989"/>
    </source>
</evidence>
<evidence type="ECO:0000256" key="2">
    <source>
        <dbReference type="ARBA" id="ARBA00022692"/>
    </source>
</evidence>
<sequence length="99" mass="11186">MKSLNYVDLARNSINRAIPTNFGALAQLHNVDISENSLHGVVYPEIHFANLGKLACFYASGNHMVLKAKPDWVPSKLLQVLDVESWYVGPEFPNWFRSL</sequence>
<dbReference type="GO" id="GO:0016020">
    <property type="term" value="C:membrane"/>
    <property type="evidence" value="ECO:0007669"/>
    <property type="project" value="UniProtKB-SubCell"/>
</dbReference>
<dbReference type="AlphaFoldDB" id="A0AAV2FX23"/>
<reference evidence="8 9" key="1">
    <citation type="submission" date="2024-04" db="EMBL/GenBank/DDBJ databases">
        <authorList>
            <person name="Fracassetti M."/>
        </authorList>
    </citation>
    <scope>NUCLEOTIDE SEQUENCE [LARGE SCALE GENOMIC DNA]</scope>
</reference>
<keyword evidence="3" id="KW-0732">Signal</keyword>
<dbReference type="InterPro" id="IPR046956">
    <property type="entry name" value="RLP23-like"/>
</dbReference>
<organism evidence="8 9">
    <name type="scientific">Linum trigynum</name>
    <dbReference type="NCBI Taxonomy" id="586398"/>
    <lineage>
        <taxon>Eukaryota</taxon>
        <taxon>Viridiplantae</taxon>
        <taxon>Streptophyta</taxon>
        <taxon>Embryophyta</taxon>
        <taxon>Tracheophyta</taxon>
        <taxon>Spermatophyta</taxon>
        <taxon>Magnoliopsida</taxon>
        <taxon>eudicotyledons</taxon>
        <taxon>Gunneridae</taxon>
        <taxon>Pentapetalae</taxon>
        <taxon>rosids</taxon>
        <taxon>fabids</taxon>
        <taxon>Malpighiales</taxon>
        <taxon>Linaceae</taxon>
        <taxon>Linum</taxon>
    </lineage>
</organism>
<evidence type="ECO:0000256" key="5">
    <source>
        <dbReference type="ARBA" id="ARBA00023136"/>
    </source>
</evidence>
<evidence type="ECO:0000256" key="1">
    <source>
        <dbReference type="ARBA" id="ARBA00004479"/>
    </source>
</evidence>
<proteinExistence type="predicted"/>
<evidence type="ECO:0000256" key="7">
    <source>
        <dbReference type="ARBA" id="ARBA00023180"/>
    </source>
</evidence>
<dbReference type="InterPro" id="IPR032675">
    <property type="entry name" value="LRR_dom_sf"/>
</dbReference>
<dbReference type="InterPro" id="IPR001611">
    <property type="entry name" value="Leu-rich_rpt"/>
</dbReference>
<dbReference type="PANTHER" id="PTHR48063:SF98">
    <property type="entry name" value="LRR RECEPTOR-LIKE SERINE_THREONINE-PROTEIN KINASE FLS2"/>
    <property type="match status" value="1"/>
</dbReference>
<evidence type="ECO:0000313" key="8">
    <source>
        <dbReference type="EMBL" id="CAL1401945.1"/>
    </source>
</evidence>
<evidence type="ECO:0000313" key="9">
    <source>
        <dbReference type="Proteomes" id="UP001497516"/>
    </source>
</evidence>
<evidence type="ECO:0000256" key="3">
    <source>
        <dbReference type="ARBA" id="ARBA00022729"/>
    </source>
</evidence>
<protein>
    <submittedName>
        <fullName evidence="8">Uncharacterized protein</fullName>
    </submittedName>
</protein>
<evidence type="ECO:0000256" key="6">
    <source>
        <dbReference type="ARBA" id="ARBA00023170"/>
    </source>
</evidence>
<accession>A0AAV2FX23</accession>
<gene>
    <name evidence="8" type="ORF">LTRI10_LOCUS41979</name>
</gene>
<dbReference type="Proteomes" id="UP001497516">
    <property type="component" value="Chromosome 7"/>
</dbReference>
<dbReference type="Gene3D" id="3.80.10.10">
    <property type="entry name" value="Ribonuclease Inhibitor"/>
    <property type="match status" value="1"/>
</dbReference>
<keyword evidence="7" id="KW-0325">Glycoprotein</keyword>